<dbReference type="InterPro" id="IPR006500">
    <property type="entry name" value="Helicase_put_C_phage/plasmid"/>
</dbReference>
<feature type="domain" description="SF3 helicase" evidence="5">
    <location>
        <begin position="205"/>
        <end position="368"/>
    </location>
</feature>
<dbReference type="RefSeq" id="WP_125977257.1">
    <property type="nucleotide sequence ID" value="NZ_BAAADY010000020.1"/>
</dbReference>
<dbReference type="NCBIfam" id="TIGR01613">
    <property type="entry name" value="primase_Cterm"/>
    <property type="match status" value="1"/>
</dbReference>
<keyword evidence="6" id="KW-0347">Helicase</keyword>
<dbReference type="SMART" id="SM00885">
    <property type="entry name" value="D5_N"/>
    <property type="match status" value="1"/>
</dbReference>
<accession>A0A7X6BEJ0</accession>
<evidence type="ECO:0000256" key="4">
    <source>
        <dbReference type="SAM" id="MobiDB-lite"/>
    </source>
</evidence>
<name>A0A7X6BEJ0_9SPHN</name>
<dbReference type="Pfam" id="PF08706">
    <property type="entry name" value="D5_N"/>
    <property type="match status" value="1"/>
</dbReference>
<gene>
    <name evidence="6" type="ORF">GGR89_003761</name>
</gene>
<sequence>MAAKTGFEVQVVDPWALAWKELNDQGNADRLVAHAQGLLIYVRSWGWLAYEDGHWSRDDGERLARLKAMDVARGIRAEMEELEARLDRRPLPDGMTEEFLEGRIEALSKHATKSGDSSRTKAMLEQAANLDVLNRREEEFDADPLALNARNCTLRFRQGSDGWEVHDAPHDPVDLLTRQCAAEWRPDAKNDMWLKHMETVLPDKEVRWFFQKLIGYCATGLNVEQIFVILQGKGGDGKSTAMNAIRIVLGSYGVSGKVQTFLDGPDTDAGGATPELVRFVGDTRLISIQEPKRGKAMAEERVKQFTGGSPVPYRPLYGAESEFEPRGKVVMEANKRPRISGDDDGIWRRIIIMLWRHQFKGGAIVKGMHERILKDDPGGASGVLNWIIAGVIGYLNDGLEQPPEVVDAIEEYRRSANPFSEWAHAKLDMSDPLARELSADLYTSYKEWCEAEGLSDNEVMNSTRFGRALGDLQIIMCGKDSKGKKLRRGARLRRTNDLPAGSSEPIGDGGDEGEPL</sequence>
<dbReference type="Proteomes" id="UP000531251">
    <property type="component" value="Unassembled WGS sequence"/>
</dbReference>
<proteinExistence type="predicted"/>
<dbReference type="PROSITE" id="PS51206">
    <property type="entry name" value="SF3_HELICASE_1"/>
    <property type="match status" value="1"/>
</dbReference>
<dbReference type="PANTHER" id="PTHR35372:SF2">
    <property type="entry name" value="SF3 HELICASE DOMAIN-CONTAINING PROTEIN"/>
    <property type="match status" value="1"/>
</dbReference>
<evidence type="ECO:0000256" key="3">
    <source>
        <dbReference type="ARBA" id="ARBA00022840"/>
    </source>
</evidence>
<protein>
    <submittedName>
        <fullName evidence="6">Putative DNA primase/helicase</fullName>
    </submittedName>
</protein>
<dbReference type="EMBL" id="JAATJB010000015">
    <property type="protein sequence ID" value="NJB99420.1"/>
    <property type="molecule type" value="Genomic_DNA"/>
</dbReference>
<dbReference type="GO" id="GO:0016787">
    <property type="term" value="F:hydrolase activity"/>
    <property type="evidence" value="ECO:0007669"/>
    <property type="project" value="UniProtKB-KW"/>
</dbReference>
<keyword evidence="2" id="KW-0378">Hydrolase</keyword>
<dbReference type="InterPro" id="IPR014818">
    <property type="entry name" value="Phage/plasmid_primase_P4_C"/>
</dbReference>
<organism evidence="6 7">
    <name type="scientific">Sphingomonas trueperi</name>
    <dbReference type="NCBI Taxonomy" id="53317"/>
    <lineage>
        <taxon>Bacteria</taxon>
        <taxon>Pseudomonadati</taxon>
        <taxon>Pseudomonadota</taxon>
        <taxon>Alphaproteobacteria</taxon>
        <taxon>Sphingomonadales</taxon>
        <taxon>Sphingomonadaceae</taxon>
        <taxon>Sphingomonas</taxon>
    </lineage>
</organism>
<dbReference type="Gene3D" id="3.40.50.300">
    <property type="entry name" value="P-loop containing nucleotide triphosphate hydrolases"/>
    <property type="match status" value="1"/>
</dbReference>
<feature type="region of interest" description="Disordered" evidence="4">
    <location>
        <begin position="486"/>
        <end position="516"/>
    </location>
</feature>
<dbReference type="GO" id="GO:0004386">
    <property type="term" value="F:helicase activity"/>
    <property type="evidence" value="ECO:0007669"/>
    <property type="project" value="UniProtKB-KW"/>
</dbReference>
<dbReference type="GO" id="GO:0005524">
    <property type="term" value="F:ATP binding"/>
    <property type="evidence" value="ECO:0007669"/>
    <property type="project" value="UniProtKB-KW"/>
</dbReference>
<reference evidence="6 7" key="1">
    <citation type="submission" date="2020-03" db="EMBL/GenBank/DDBJ databases">
        <title>Genomic Encyclopedia of Type Strains, Phase IV (KMG-IV): sequencing the most valuable type-strain genomes for metagenomic binning, comparative biology and taxonomic classification.</title>
        <authorList>
            <person name="Goeker M."/>
        </authorList>
    </citation>
    <scope>NUCLEOTIDE SEQUENCE [LARGE SCALE GENOMIC DNA]</scope>
    <source>
        <strain evidence="6 7">DSM 7225</strain>
    </source>
</reference>
<evidence type="ECO:0000259" key="5">
    <source>
        <dbReference type="PROSITE" id="PS51206"/>
    </source>
</evidence>
<evidence type="ECO:0000256" key="1">
    <source>
        <dbReference type="ARBA" id="ARBA00022741"/>
    </source>
</evidence>
<evidence type="ECO:0000313" key="6">
    <source>
        <dbReference type="EMBL" id="NJB99420.1"/>
    </source>
</evidence>
<keyword evidence="1" id="KW-0547">Nucleotide-binding</keyword>
<dbReference type="PANTHER" id="PTHR35372">
    <property type="entry name" value="ATP BINDING PROTEIN-RELATED"/>
    <property type="match status" value="1"/>
</dbReference>
<evidence type="ECO:0000256" key="2">
    <source>
        <dbReference type="ARBA" id="ARBA00022801"/>
    </source>
</evidence>
<dbReference type="InterPro" id="IPR027417">
    <property type="entry name" value="P-loop_NTPase"/>
</dbReference>
<dbReference type="InterPro" id="IPR051620">
    <property type="entry name" value="ORF904-like_C"/>
</dbReference>
<comment type="caution">
    <text evidence="6">The sequence shown here is derived from an EMBL/GenBank/DDBJ whole genome shotgun (WGS) entry which is preliminary data.</text>
</comment>
<dbReference type="InterPro" id="IPR014015">
    <property type="entry name" value="Helicase_SF3_DNA-vir"/>
</dbReference>
<evidence type="ECO:0000313" key="7">
    <source>
        <dbReference type="Proteomes" id="UP000531251"/>
    </source>
</evidence>
<keyword evidence="7" id="KW-1185">Reference proteome</keyword>
<dbReference type="AlphaFoldDB" id="A0A7X6BEJ0"/>
<keyword evidence="3" id="KW-0067">ATP-binding</keyword>